<dbReference type="InterPro" id="IPR017938">
    <property type="entry name" value="Riboflavin_synthase-like_b-brl"/>
</dbReference>
<dbReference type="EMBL" id="POWE01000149">
    <property type="protein sequence ID" value="PNQ89712.1"/>
    <property type="molecule type" value="Genomic_DNA"/>
</dbReference>
<dbReference type="Gene3D" id="2.40.30.10">
    <property type="entry name" value="Translation factors"/>
    <property type="match status" value="1"/>
</dbReference>
<evidence type="ECO:0000313" key="1">
    <source>
        <dbReference type="EMBL" id="PNQ89712.1"/>
    </source>
</evidence>
<dbReference type="SUPFAM" id="SSF63380">
    <property type="entry name" value="Riboflavin synthase domain-like"/>
    <property type="match status" value="1"/>
</dbReference>
<organism evidence="1 2">
    <name type="scientific">Pseudomonas gingeri NCPPB 3146 = LMG 5327</name>
    <dbReference type="NCBI Taxonomy" id="707248"/>
    <lineage>
        <taxon>Bacteria</taxon>
        <taxon>Pseudomonadati</taxon>
        <taxon>Pseudomonadota</taxon>
        <taxon>Gammaproteobacteria</taxon>
        <taxon>Pseudomonadales</taxon>
        <taxon>Pseudomonadaceae</taxon>
        <taxon>Pseudomonas</taxon>
    </lineage>
</organism>
<dbReference type="PRINTS" id="PR00409">
    <property type="entry name" value="PHDIOXRDTASE"/>
</dbReference>
<reference evidence="1 2" key="1">
    <citation type="submission" date="2018-01" db="EMBL/GenBank/DDBJ databases">
        <title>Draft Genome Sequence of Pseudomonas gingeri NCPPB 3146 (LMG 5327), a White Line Reaction Producer.</title>
        <authorList>
            <person name="Rokni-Zadeh H."/>
            <person name="Bahrami T."/>
            <person name="Zarvandi S."/>
            <person name="Changi-Ashtiani M."/>
            <person name="De Mot R."/>
        </authorList>
    </citation>
    <scope>NUCLEOTIDE SEQUENCE [LARGE SCALE GENOMIC DNA]</scope>
    <source>
        <strain evidence="2">NCPPB 3146 \ LMG 5327</strain>
    </source>
</reference>
<sequence>MFEVIVVEKRQEAEGVCSFELRREDGQPLPDFTAGAHIDVCVSAGITR</sequence>
<accession>A0ABX4XXV3</accession>
<keyword evidence="2" id="KW-1185">Reference proteome</keyword>
<dbReference type="Proteomes" id="UP000236232">
    <property type="component" value="Unassembled WGS sequence"/>
</dbReference>
<gene>
    <name evidence="1" type="ORF">CCU68_24985</name>
</gene>
<evidence type="ECO:0000313" key="2">
    <source>
        <dbReference type="Proteomes" id="UP000236232"/>
    </source>
</evidence>
<comment type="caution">
    <text evidence="1">The sequence shown here is derived from an EMBL/GenBank/DDBJ whole genome shotgun (WGS) entry which is preliminary data.</text>
</comment>
<proteinExistence type="predicted"/>
<name>A0ABX4XXV3_9PSED</name>
<protein>
    <submittedName>
        <fullName evidence="1">Oxidoreductase</fullName>
    </submittedName>
</protein>
<feature type="non-terminal residue" evidence="1">
    <location>
        <position position="48"/>
    </location>
</feature>